<dbReference type="FunFam" id="2.60.120.290:FF:000005">
    <property type="entry name" value="Procollagen C-endopeptidase enhancer 1"/>
    <property type="match status" value="1"/>
</dbReference>
<keyword evidence="1" id="KW-0732">Signal</keyword>
<protein>
    <recommendedName>
        <fullName evidence="6">CUB domain-containing protein</fullName>
    </recommendedName>
</protein>
<sequence length="646" mass="70391">MKKLIWGGTAQTDETLLATLCGNISPGPVIAPANIVTVRFQSTGSVGSGFSASFTNRCGANFTASTGRIMSPNYPYNYDSNLNCEYLIDTSSQLLVILQFETFDVEGYSPCSHDSLKIYSGTRASGNLVATLCGSANPRPISSYGPVLLAFKTDKKKTKTGFMVNYHLASCGGTFHASSGSISSPTYSRAEYNDINCTYLIVVGKNRIVKLKFNEFDLETSPACTSIYVAVHDGSNTLAPLLGQFCGSKLPPVLRSTDSSIFLVFKINTFFTYGGWRASYTETLGSNQGCGGFLTNATGTFSSPDINLDGKYENNLDCLWYIFVPLNKIVNMTFTTFLLEDPSEGICTSDYVSIYDGENINSPLVGTYCGSQLPPPFVSSNNFLTVRFISGYSIELAGFKATYIANDLLCGGTINATNTPQMIKSPGYPDDYPPLTRCHWIIDAPAQEQIRVTVQEFNLPASPDCTADYLEIEDWPVIKNGTDSNGQLLGRICGEVVPDPIYPNFHALSLHFKSDITTGRNGFEITWTSSPNGCGGTLFGSSGSFYSPNYPATYSNNTDCEWIIVAPIGHIITINFIFFNIDDPGDCIKNYLRLYDGPDSNSPPIGPYCGVESNIAPFTSTSYHVFVKFHAEYAVKPSGFRIKWTS</sequence>
<dbReference type="PROSITE" id="PS01180">
    <property type="entry name" value="CUB"/>
    <property type="match status" value="5"/>
</dbReference>
<accession>A0A401PFB7</accession>
<evidence type="ECO:0000256" key="1">
    <source>
        <dbReference type="ARBA" id="ARBA00022729"/>
    </source>
</evidence>
<evidence type="ECO:0000313" key="8">
    <source>
        <dbReference type="Proteomes" id="UP000288216"/>
    </source>
</evidence>
<feature type="domain" description="CUB" evidence="6">
    <location>
        <begin position="171"/>
        <end position="283"/>
    </location>
</feature>
<dbReference type="FunFam" id="2.60.120.290:FF:000013">
    <property type="entry name" value="Membrane frizzled-related protein"/>
    <property type="match status" value="2"/>
</dbReference>
<dbReference type="PANTHER" id="PTHR24251">
    <property type="entry name" value="OVOCHYMASE-RELATED"/>
    <property type="match status" value="1"/>
</dbReference>
<feature type="domain" description="CUB" evidence="6">
    <location>
        <begin position="290"/>
        <end position="406"/>
    </location>
</feature>
<feature type="domain" description="CUB" evidence="6">
    <location>
        <begin position="410"/>
        <end position="530"/>
    </location>
</feature>
<evidence type="ECO:0000256" key="4">
    <source>
        <dbReference type="ARBA" id="ARBA00023180"/>
    </source>
</evidence>
<dbReference type="Proteomes" id="UP000288216">
    <property type="component" value="Unassembled WGS sequence"/>
</dbReference>
<dbReference type="EMBL" id="BFAA01001983">
    <property type="protein sequence ID" value="GCB71788.1"/>
    <property type="molecule type" value="Genomic_DNA"/>
</dbReference>
<keyword evidence="8" id="KW-1185">Reference proteome</keyword>
<gene>
    <name evidence="7" type="ORF">scyTo_0006072</name>
</gene>
<keyword evidence="2" id="KW-0677">Repeat</keyword>
<dbReference type="STRING" id="75743.A0A401PFB7"/>
<dbReference type="OrthoDB" id="6022136at2759"/>
<proteinExistence type="predicted"/>
<evidence type="ECO:0000256" key="3">
    <source>
        <dbReference type="ARBA" id="ARBA00023157"/>
    </source>
</evidence>
<evidence type="ECO:0000256" key="2">
    <source>
        <dbReference type="ARBA" id="ARBA00022737"/>
    </source>
</evidence>
<dbReference type="Pfam" id="PF00431">
    <property type="entry name" value="CUB"/>
    <property type="match status" value="5"/>
</dbReference>
<reference evidence="7 8" key="1">
    <citation type="journal article" date="2018" name="Nat. Ecol. Evol.">
        <title>Shark genomes provide insights into elasmobranch evolution and the origin of vertebrates.</title>
        <authorList>
            <person name="Hara Y"/>
            <person name="Yamaguchi K"/>
            <person name="Onimaru K"/>
            <person name="Kadota M"/>
            <person name="Koyanagi M"/>
            <person name="Keeley SD"/>
            <person name="Tatsumi K"/>
            <person name="Tanaka K"/>
            <person name="Motone F"/>
            <person name="Kageyama Y"/>
            <person name="Nozu R"/>
            <person name="Adachi N"/>
            <person name="Nishimura O"/>
            <person name="Nakagawa R"/>
            <person name="Tanegashima C"/>
            <person name="Kiyatake I"/>
            <person name="Matsumoto R"/>
            <person name="Murakumo K"/>
            <person name="Nishida K"/>
            <person name="Terakita A"/>
            <person name="Kuratani S"/>
            <person name="Sato K"/>
            <person name="Hyodo S Kuraku.S."/>
        </authorList>
    </citation>
    <scope>NUCLEOTIDE SEQUENCE [LARGE SCALE GENOMIC DNA]</scope>
</reference>
<name>A0A401PFB7_SCYTO</name>
<organism evidence="7 8">
    <name type="scientific">Scyliorhinus torazame</name>
    <name type="common">Cloudy catshark</name>
    <name type="synonym">Catulus torazame</name>
    <dbReference type="NCBI Taxonomy" id="75743"/>
    <lineage>
        <taxon>Eukaryota</taxon>
        <taxon>Metazoa</taxon>
        <taxon>Chordata</taxon>
        <taxon>Craniata</taxon>
        <taxon>Vertebrata</taxon>
        <taxon>Chondrichthyes</taxon>
        <taxon>Elasmobranchii</taxon>
        <taxon>Galeomorphii</taxon>
        <taxon>Galeoidea</taxon>
        <taxon>Carcharhiniformes</taxon>
        <taxon>Scyliorhinidae</taxon>
        <taxon>Scyliorhinus</taxon>
    </lineage>
</organism>
<keyword evidence="3" id="KW-1015">Disulfide bond</keyword>
<dbReference type="SUPFAM" id="SSF49854">
    <property type="entry name" value="Spermadhesin, CUB domain"/>
    <property type="match status" value="6"/>
</dbReference>
<dbReference type="CDD" id="cd00041">
    <property type="entry name" value="CUB"/>
    <property type="match status" value="5"/>
</dbReference>
<keyword evidence="4" id="KW-0325">Glycoprotein</keyword>
<dbReference type="InterPro" id="IPR035914">
    <property type="entry name" value="Sperma_CUB_dom_sf"/>
</dbReference>
<dbReference type="SMART" id="SM00042">
    <property type="entry name" value="CUB"/>
    <property type="match status" value="5"/>
</dbReference>
<feature type="domain" description="CUB" evidence="6">
    <location>
        <begin position="534"/>
        <end position="646"/>
    </location>
</feature>
<comment type="caution">
    <text evidence="7">The sequence shown here is derived from an EMBL/GenBank/DDBJ whole genome shotgun (WGS) entry which is preliminary data.</text>
</comment>
<comment type="caution">
    <text evidence="5">Lacks conserved residue(s) required for the propagation of feature annotation.</text>
</comment>
<dbReference type="OMA" id="HIITINF"/>
<evidence type="ECO:0000313" key="7">
    <source>
        <dbReference type="EMBL" id="GCB71788.1"/>
    </source>
</evidence>
<dbReference type="FunFam" id="2.60.120.290:FF:000003">
    <property type="entry name" value="Neuropilin"/>
    <property type="match status" value="1"/>
</dbReference>
<dbReference type="AlphaFoldDB" id="A0A401PFB7"/>
<dbReference type="InterPro" id="IPR000859">
    <property type="entry name" value="CUB_dom"/>
</dbReference>
<feature type="domain" description="CUB" evidence="6">
    <location>
        <begin position="58"/>
        <end position="169"/>
    </location>
</feature>
<evidence type="ECO:0000259" key="6">
    <source>
        <dbReference type="PROSITE" id="PS01180"/>
    </source>
</evidence>
<dbReference type="Gene3D" id="2.60.120.290">
    <property type="entry name" value="Spermadhesin, CUB domain"/>
    <property type="match status" value="6"/>
</dbReference>
<evidence type="ECO:0000256" key="5">
    <source>
        <dbReference type="PROSITE-ProRule" id="PRU00059"/>
    </source>
</evidence>
<dbReference type="PANTHER" id="PTHR24251:SF45">
    <property type="entry name" value="METALLOENDOPEPTIDASE"/>
    <property type="match status" value="1"/>
</dbReference>
<dbReference type="FunFam" id="2.60.120.290:FF:000018">
    <property type="entry name" value="cubilin"/>
    <property type="match status" value="1"/>
</dbReference>